<dbReference type="InterPro" id="IPR000182">
    <property type="entry name" value="GNAT_dom"/>
</dbReference>
<keyword evidence="3" id="KW-1185">Reference proteome</keyword>
<dbReference type="PROSITE" id="PS51186">
    <property type="entry name" value="GNAT"/>
    <property type="match status" value="1"/>
</dbReference>
<evidence type="ECO:0000313" key="3">
    <source>
        <dbReference type="Proteomes" id="UP001215598"/>
    </source>
</evidence>
<dbReference type="InterPro" id="IPR016181">
    <property type="entry name" value="Acyl_CoA_acyltransferase"/>
</dbReference>
<gene>
    <name evidence="2" type="ORF">B0H16DRAFT_1450589</name>
</gene>
<dbReference type="Pfam" id="PF00583">
    <property type="entry name" value="Acetyltransf_1"/>
    <property type="match status" value="1"/>
</dbReference>
<organism evidence="2 3">
    <name type="scientific">Mycena metata</name>
    <dbReference type="NCBI Taxonomy" id="1033252"/>
    <lineage>
        <taxon>Eukaryota</taxon>
        <taxon>Fungi</taxon>
        <taxon>Dikarya</taxon>
        <taxon>Basidiomycota</taxon>
        <taxon>Agaricomycotina</taxon>
        <taxon>Agaricomycetes</taxon>
        <taxon>Agaricomycetidae</taxon>
        <taxon>Agaricales</taxon>
        <taxon>Marasmiineae</taxon>
        <taxon>Mycenaceae</taxon>
        <taxon>Mycena</taxon>
    </lineage>
</organism>
<dbReference type="SUPFAM" id="SSF55729">
    <property type="entry name" value="Acyl-CoA N-acyltransferases (Nat)"/>
    <property type="match status" value="1"/>
</dbReference>
<dbReference type="AlphaFoldDB" id="A0AAD7NUI1"/>
<name>A0AAD7NUI1_9AGAR</name>
<comment type="caution">
    <text evidence="2">The sequence shown here is derived from an EMBL/GenBank/DDBJ whole genome shotgun (WGS) entry which is preliminary data.</text>
</comment>
<dbReference type="CDD" id="cd04301">
    <property type="entry name" value="NAT_SF"/>
    <property type="match status" value="1"/>
</dbReference>
<evidence type="ECO:0000313" key="2">
    <source>
        <dbReference type="EMBL" id="KAJ7775198.1"/>
    </source>
</evidence>
<proteinExistence type="predicted"/>
<dbReference type="Proteomes" id="UP001215598">
    <property type="component" value="Unassembled WGS sequence"/>
</dbReference>
<feature type="domain" description="N-acetyltransferase" evidence="1">
    <location>
        <begin position="25"/>
        <end position="183"/>
    </location>
</feature>
<reference evidence="2" key="1">
    <citation type="submission" date="2023-03" db="EMBL/GenBank/DDBJ databases">
        <title>Massive genome expansion in bonnet fungi (Mycena s.s.) driven by repeated elements and novel gene families across ecological guilds.</title>
        <authorList>
            <consortium name="Lawrence Berkeley National Laboratory"/>
            <person name="Harder C.B."/>
            <person name="Miyauchi S."/>
            <person name="Viragh M."/>
            <person name="Kuo A."/>
            <person name="Thoen E."/>
            <person name="Andreopoulos B."/>
            <person name="Lu D."/>
            <person name="Skrede I."/>
            <person name="Drula E."/>
            <person name="Henrissat B."/>
            <person name="Morin E."/>
            <person name="Kohler A."/>
            <person name="Barry K."/>
            <person name="LaButti K."/>
            <person name="Morin E."/>
            <person name="Salamov A."/>
            <person name="Lipzen A."/>
            <person name="Mereny Z."/>
            <person name="Hegedus B."/>
            <person name="Baldrian P."/>
            <person name="Stursova M."/>
            <person name="Weitz H."/>
            <person name="Taylor A."/>
            <person name="Grigoriev I.V."/>
            <person name="Nagy L.G."/>
            <person name="Martin F."/>
            <person name="Kauserud H."/>
        </authorList>
    </citation>
    <scope>NUCLEOTIDE SEQUENCE</scope>
    <source>
        <strain evidence="2">CBHHK182m</strain>
    </source>
</reference>
<protein>
    <submittedName>
        <fullName evidence="2">Acyl-CoA N-acyltransferase</fullName>
    </submittedName>
</protein>
<dbReference type="EMBL" id="JARKIB010000011">
    <property type="protein sequence ID" value="KAJ7775198.1"/>
    <property type="molecule type" value="Genomic_DNA"/>
</dbReference>
<dbReference type="GO" id="GO:0016747">
    <property type="term" value="F:acyltransferase activity, transferring groups other than amino-acyl groups"/>
    <property type="evidence" value="ECO:0007669"/>
    <property type="project" value="InterPro"/>
</dbReference>
<dbReference type="PANTHER" id="PTHR43072">
    <property type="entry name" value="N-ACETYLTRANSFERASE"/>
    <property type="match status" value="1"/>
</dbReference>
<sequence>MDESNLYAIFPIALPPSDKDLEKYVQLRLLGLKTNPEAFGSTFERESQNTQQEWKARIDNKERFTMIARADAEGEWIGTASILTPELIRAHTGDATMSAYAVVGMWVHPDHRRRGVAKRLVESGINWVRARTEGMSDEQRRITLEVHRHNENAKALYEGLGFMESTNEECEDPKRIPMFFVAK</sequence>
<accession>A0AAD7NUI1</accession>
<dbReference type="Gene3D" id="3.40.630.30">
    <property type="match status" value="1"/>
</dbReference>
<evidence type="ECO:0000259" key="1">
    <source>
        <dbReference type="PROSITE" id="PS51186"/>
    </source>
</evidence>